<dbReference type="PROSITE" id="PS50817">
    <property type="entry name" value="INTEIN_N_TER"/>
    <property type="match status" value="1"/>
</dbReference>
<dbReference type="InterPro" id="IPR036844">
    <property type="entry name" value="Hint_dom_sf"/>
</dbReference>
<dbReference type="InterPro" id="IPR052380">
    <property type="entry name" value="Viral_DNA_packaging_terminase"/>
</dbReference>
<evidence type="ECO:0000313" key="3">
    <source>
        <dbReference type="EMBL" id="CAB4199053.1"/>
    </source>
</evidence>
<organism evidence="3">
    <name type="scientific">uncultured Caudovirales phage</name>
    <dbReference type="NCBI Taxonomy" id="2100421"/>
    <lineage>
        <taxon>Viruses</taxon>
        <taxon>Duplodnaviria</taxon>
        <taxon>Heunggongvirae</taxon>
        <taxon>Uroviricota</taxon>
        <taxon>Caudoviricetes</taxon>
        <taxon>Peduoviridae</taxon>
        <taxon>Maltschvirus</taxon>
        <taxon>Maltschvirus maltsch</taxon>
    </lineage>
</organism>
<dbReference type="Pfam" id="PF14890">
    <property type="entry name" value="Intein_splicing"/>
    <property type="match status" value="1"/>
</dbReference>
<dbReference type="Pfam" id="PF04466">
    <property type="entry name" value="Terminase_3"/>
    <property type="match status" value="1"/>
</dbReference>
<dbReference type="SMART" id="SM00306">
    <property type="entry name" value="HintN"/>
    <property type="match status" value="1"/>
</dbReference>
<dbReference type="InterPro" id="IPR006437">
    <property type="entry name" value="Phage_terminase_lsu"/>
</dbReference>
<accession>A0A6J5RNU9</accession>
<dbReference type="GO" id="GO:0016539">
    <property type="term" value="P:intein-mediated protein splicing"/>
    <property type="evidence" value="ECO:0007669"/>
    <property type="project" value="InterPro"/>
</dbReference>
<feature type="domain" description="Hint" evidence="2">
    <location>
        <begin position="398"/>
        <end position="487"/>
    </location>
</feature>
<dbReference type="NCBIfam" id="TIGR01445">
    <property type="entry name" value="intein_Nterm"/>
    <property type="match status" value="1"/>
</dbReference>
<evidence type="ECO:0000259" key="2">
    <source>
        <dbReference type="SMART" id="SM00306"/>
    </source>
</evidence>
<dbReference type="EMBL" id="LR797280">
    <property type="protein sequence ID" value="CAB4199053.1"/>
    <property type="molecule type" value="Genomic_DNA"/>
</dbReference>
<dbReference type="InterPro" id="IPR006141">
    <property type="entry name" value="Intein_N"/>
</dbReference>
<dbReference type="NCBIfam" id="TIGR01547">
    <property type="entry name" value="phage_term_2"/>
    <property type="match status" value="1"/>
</dbReference>
<dbReference type="NCBIfam" id="TIGR01443">
    <property type="entry name" value="intein_Cterm"/>
    <property type="match status" value="1"/>
</dbReference>
<dbReference type="SUPFAM" id="SSF51294">
    <property type="entry name" value="Hedgehog/intein (Hint) domain"/>
    <property type="match status" value="1"/>
</dbReference>
<dbReference type="PANTHER" id="PTHR39184">
    <property type="match status" value="1"/>
</dbReference>
<reference evidence="3" key="1">
    <citation type="submission" date="2020-05" db="EMBL/GenBank/DDBJ databases">
        <authorList>
            <person name="Chiriac C."/>
            <person name="Salcher M."/>
            <person name="Ghai R."/>
            <person name="Kavagutti S V."/>
        </authorList>
    </citation>
    <scope>NUCLEOTIDE SEQUENCE</scope>
</reference>
<name>A0A6J5RNU9_9CAUD</name>
<proteinExistence type="predicted"/>
<dbReference type="InterPro" id="IPR030934">
    <property type="entry name" value="Intein_C"/>
</dbReference>
<dbReference type="Gene3D" id="3.40.50.300">
    <property type="entry name" value="P-loop containing nucleotide triphosphate hydrolases"/>
    <property type="match status" value="1"/>
</dbReference>
<protein>
    <submittedName>
        <fullName evidence="3">Intein N-terminal splicing region</fullName>
    </submittedName>
</protein>
<dbReference type="Gene3D" id="2.170.16.10">
    <property type="entry name" value="Hedgehog/Intein (Hint) domain"/>
    <property type="match status" value="2"/>
</dbReference>
<dbReference type="InterPro" id="IPR035412">
    <property type="entry name" value="Terminase_L_N"/>
</dbReference>
<gene>
    <name evidence="3" type="ORF">UFOVP1333_17</name>
</gene>
<dbReference type="CDD" id="cd00081">
    <property type="entry name" value="Hint"/>
    <property type="match status" value="1"/>
</dbReference>
<sequence>MSKLTIETAKVFEPLLHPKRYKGAHGGRGSGKSHFFAELLVEDAIRIPGFRAVCIREVQKSLAESAKRLIEDKIGTMGVGSMFNVLKSEINTPGGGVILFQGMQDHTAESIKSLEGMDRAWVEEAQTLSDRSWRMLRPTIRKESSEIWASWNARLKTDPVDKFFRGPSAKADTAIACVQANWRDNPWFPEVLELERQRDLKHDPDAYPHVWEGEYVTILAGAYYASALKAAEKEGRVDFVARDPNLRVHAIWDIGGPGKKADAMTIVIAQFIGQKINVLDYCEGVGQVLGYYTEWLRENGWEKAYCIVPHDAAQTHADNPTGMDFEAQLKQAGFQTKKIHSPPGIVMQRIATTRRLFPKIWFNKDKTEGLRAALGWYHEKRDEERGIGLGPEHDWASHGCFHGDTEVLTRYGTRPIKSLPFTGEILTPCGWKQYVAPRITLKDAPLVEVRFSDGHTVKCTADHLFLTDSGWKSAQSLQKGSLIQSTLMPSRSISTAVSTACGRVSDICRAAADAFIAMFGRQYLVLSLLGATSTTGTRTFSTTGWTISNVFRPPSILNSDASKRAASAFQMLRYLRRLTGIDQTKGGFGIDDTPSELRRGRNGSASPAIAPSAAFSLTRSSERAGTLKSTAGRPARSQRIESAGKQMPTLLRIESVRKLSEMADVWDITVPDGHWFSLANGAVVHNSDAFGLMCIAYEEPRLTVKKLDIPSFGAV</sequence>
<dbReference type="InterPro" id="IPR027417">
    <property type="entry name" value="P-loop_NTPase"/>
</dbReference>
<dbReference type="PANTHER" id="PTHR39184:SF1">
    <property type="entry name" value="PBSX PHAGE TERMINASE LARGE SUBUNIT"/>
    <property type="match status" value="1"/>
</dbReference>
<feature type="region of interest" description="Disordered" evidence="1">
    <location>
        <begin position="619"/>
        <end position="644"/>
    </location>
</feature>
<feature type="region of interest" description="Disordered" evidence="1">
    <location>
        <begin position="589"/>
        <end position="608"/>
    </location>
</feature>
<evidence type="ECO:0000256" key="1">
    <source>
        <dbReference type="SAM" id="MobiDB-lite"/>
    </source>
</evidence>
<dbReference type="InterPro" id="IPR003587">
    <property type="entry name" value="Hint_dom_N"/>
</dbReference>